<dbReference type="Gene3D" id="3.20.20.80">
    <property type="entry name" value="Glycosidases"/>
    <property type="match status" value="1"/>
</dbReference>
<dbReference type="GO" id="GO:0004556">
    <property type="term" value="F:alpha-amylase activity"/>
    <property type="evidence" value="ECO:0007669"/>
    <property type="project" value="TreeGrafter"/>
</dbReference>
<dbReference type="Gene3D" id="2.60.40.1180">
    <property type="entry name" value="Golgi alpha-mannosidase II"/>
    <property type="match status" value="1"/>
</dbReference>
<dbReference type="PANTHER" id="PTHR10357">
    <property type="entry name" value="ALPHA-AMYLASE FAMILY MEMBER"/>
    <property type="match status" value="1"/>
</dbReference>
<dbReference type="Proteomes" id="UP000474024">
    <property type="component" value="Unassembled WGS sequence"/>
</dbReference>
<keyword evidence="2" id="KW-0378">Hydrolase</keyword>
<evidence type="ECO:0000313" key="5">
    <source>
        <dbReference type="EMBL" id="MST74906.1"/>
    </source>
</evidence>
<dbReference type="FunFam" id="3.20.20.80:FF:000064">
    <property type="entry name" value="Oligo-1,6-glucosidase"/>
    <property type="match status" value="1"/>
</dbReference>
<sequence>MKQKWWIGKVAYQIWPKSFADANGDGIGDLEGIIGKLDYLKDLGVDIIWISPVYRSPLVDQGYDISDYYDINPVFGDLETMDRLIAEAKKRDMYIIMDLVVNHCSDEHEWFQKAMKDPDGEYGKYFYIAEKKDGKLPCNWRSYFGGSVWEPIPGTDKYYLHSFHRKQPDLNWENPKLRQEIYKMMNWWLERGIAGFRIDAIINIKKKLPFQDYEPDRDDGLVYIGRMLEEAEGIGEFLEEMKHETFEKYDAFTVGEVFNDKESELREFIGENGHFSSKFDFAPEMCGKHGGWYEHETVTAEMYKNAIFDSQMTTGEIGFLSNIIENHDEPRGVSRFIPAEDLSDTSKKALACAYFFLRGIPFIYQGQEIGMENCDFPDISDYDDISTMDEYRVCLDAGCTKEEALNLAHTFSRDNARTPVQWSDEENAGFSSHTPWIMVNPDYQRINLKSQLHDPDSVYAFYKKMIALYKDPQYHDTLTFGRFHPFEREQKNLIAYERKNGDQTILVLVNFQKEPQTVRFSSKDQNAEWKVLLNNTDIVDRNGDQITLCGYQALVVTCD</sequence>
<protein>
    <submittedName>
        <fullName evidence="5">Alpha-glucosidase</fullName>
    </submittedName>
</protein>
<dbReference type="Pfam" id="PF00128">
    <property type="entry name" value="Alpha-amylase"/>
    <property type="match status" value="1"/>
</dbReference>
<reference evidence="5 6" key="1">
    <citation type="submission" date="2019-08" db="EMBL/GenBank/DDBJ databases">
        <title>In-depth cultivation of the pig gut microbiome towards novel bacterial diversity and tailored functional studies.</title>
        <authorList>
            <person name="Wylensek D."/>
            <person name="Hitch T.C.A."/>
            <person name="Clavel T."/>
        </authorList>
    </citation>
    <scope>NUCLEOTIDE SEQUENCE [LARGE SCALE GENOMIC DNA]</scope>
    <source>
        <strain evidence="5 6">MUC/MUC-530-WT-4D</strain>
    </source>
</reference>
<dbReference type="AlphaFoldDB" id="A0A6L5YSJ3"/>
<dbReference type="Gene3D" id="3.90.400.10">
    <property type="entry name" value="Oligo-1,6-glucosidase, Domain 2"/>
    <property type="match status" value="1"/>
</dbReference>
<evidence type="ECO:0000256" key="3">
    <source>
        <dbReference type="ARBA" id="ARBA00023295"/>
    </source>
</evidence>
<dbReference type="EMBL" id="VUNI01000011">
    <property type="protein sequence ID" value="MST74906.1"/>
    <property type="molecule type" value="Genomic_DNA"/>
</dbReference>
<keyword evidence="3" id="KW-0326">Glycosidase</keyword>
<comment type="similarity">
    <text evidence="1">Belongs to the glycosyl hydrolase 13 family.</text>
</comment>
<evidence type="ECO:0000256" key="2">
    <source>
        <dbReference type="ARBA" id="ARBA00022801"/>
    </source>
</evidence>
<dbReference type="SMART" id="SM00642">
    <property type="entry name" value="Aamy"/>
    <property type="match status" value="1"/>
</dbReference>
<dbReference type="PANTHER" id="PTHR10357:SF179">
    <property type="entry name" value="NEUTRAL AND BASIC AMINO ACID TRANSPORT PROTEIN RBAT"/>
    <property type="match status" value="1"/>
</dbReference>
<dbReference type="InterPro" id="IPR045857">
    <property type="entry name" value="O16G_dom_2"/>
</dbReference>
<dbReference type="FunFam" id="3.90.400.10:FF:000002">
    <property type="entry name" value="Sucrose isomerase"/>
    <property type="match status" value="1"/>
</dbReference>
<accession>A0A6L5YSJ3</accession>
<comment type="caution">
    <text evidence="5">The sequence shown here is derived from an EMBL/GenBank/DDBJ whole genome shotgun (WGS) entry which is preliminary data.</text>
</comment>
<dbReference type="InterPro" id="IPR013780">
    <property type="entry name" value="Glyco_hydro_b"/>
</dbReference>
<dbReference type="RefSeq" id="WP_154429871.1">
    <property type="nucleotide sequence ID" value="NZ_VUNI01000011.1"/>
</dbReference>
<dbReference type="Pfam" id="PF23915">
    <property type="entry name" value="SusG_C"/>
    <property type="match status" value="1"/>
</dbReference>
<name>A0A6L5YSJ3_9FIRM</name>
<evidence type="ECO:0000259" key="4">
    <source>
        <dbReference type="SMART" id="SM00642"/>
    </source>
</evidence>
<evidence type="ECO:0000313" key="6">
    <source>
        <dbReference type="Proteomes" id="UP000474024"/>
    </source>
</evidence>
<dbReference type="GO" id="GO:0009313">
    <property type="term" value="P:oligosaccharide catabolic process"/>
    <property type="evidence" value="ECO:0007669"/>
    <property type="project" value="TreeGrafter"/>
</dbReference>
<dbReference type="CDD" id="cd11333">
    <property type="entry name" value="AmyAc_SI_OligoGlu_DGase"/>
    <property type="match status" value="1"/>
</dbReference>
<evidence type="ECO:0000256" key="1">
    <source>
        <dbReference type="ARBA" id="ARBA00008061"/>
    </source>
</evidence>
<proteinExistence type="inferred from homology"/>
<gene>
    <name evidence="5" type="ORF">FYJ75_07660</name>
</gene>
<feature type="domain" description="Glycosyl hydrolase family 13 catalytic" evidence="4">
    <location>
        <begin position="13"/>
        <end position="417"/>
    </location>
</feature>
<organism evidence="5 6">
    <name type="scientific">Roseburia porci</name>
    <dbReference type="NCBI Taxonomy" id="2605790"/>
    <lineage>
        <taxon>Bacteria</taxon>
        <taxon>Bacillati</taxon>
        <taxon>Bacillota</taxon>
        <taxon>Clostridia</taxon>
        <taxon>Lachnospirales</taxon>
        <taxon>Lachnospiraceae</taxon>
        <taxon>Roseburia</taxon>
    </lineage>
</organism>
<dbReference type="InterPro" id="IPR056300">
    <property type="entry name" value="SusG-like_C"/>
</dbReference>
<dbReference type="InterPro" id="IPR006047">
    <property type="entry name" value="GH13_cat_dom"/>
</dbReference>
<dbReference type="SUPFAM" id="SSF51011">
    <property type="entry name" value="Glycosyl hydrolase domain"/>
    <property type="match status" value="1"/>
</dbReference>
<dbReference type="SUPFAM" id="SSF51445">
    <property type="entry name" value="(Trans)glycosidases"/>
    <property type="match status" value="1"/>
</dbReference>
<dbReference type="InterPro" id="IPR017853">
    <property type="entry name" value="GH"/>
</dbReference>
<keyword evidence="6" id="KW-1185">Reference proteome</keyword>